<dbReference type="EMBL" id="LN868938">
    <property type="protein sequence ID" value="CRY74254.1"/>
    <property type="molecule type" value="Genomic_DNA"/>
</dbReference>
<dbReference type="AlphaFoldDB" id="A0A0H5NG62"/>
<keyword evidence="1" id="KW-0472">Membrane</keyword>
<dbReference type="Proteomes" id="UP000057820">
    <property type="component" value="Chromosome 1"/>
</dbReference>
<feature type="transmembrane region" description="Helical" evidence="1">
    <location>
        <begin position="160"/>
        <end position="183"/>
    </location>
</feature>
<proteinExistence type="predicted"/>
<dbReference type="KEGG" id="nfr:ERS450000_00566"/>
<gene>
    <name evidence="2" type="ORF">ERS450000_00566</name>
</gene>
<evidence type="ECO:0008006" key="4">
    <source>
        <dbReference type="Google" id="ProtNLM"/>
    </source>
</evidence>
<organism evidence="2 3">
    <name type="scientific">Nocardia farcinica</name>
    <dbReference type="NCBI Taxonomy" id="37329"/>
    <lineage>
        <taxon>Bacteria</taxon>
        <taxon>Bacillati</taxon>
        <taxon>Actinomycetota</taxon>
        <taxon>Actinomycetes</taxon>
        <taxon>Mycobacteriales</taxon>
        <taxon>Nocardiaceae</taxon>
        <taxon>Nocardia</taxon>
    </lineage>
</organism>
<dbReference type="InterPro" id="IPR046498">
    <property type="entry name" value="Rv1476-like"/>
</dbReference>
<reference evidence="3" key="1">
    <citation type="submission" date="2015-03" db="EMBL/GenBank/DDBJ databases">
        <authorList>
            <consortium name="Pathogen Informatics"/>
        </authorList>
    </citation>
    <scope>NUCLEOTIDE SEQUENCE [LARGE SCALE GENOMIC DNA]</scope>
    <source>
        <strain evidence="3">NCTC11134</strain>
    </source>
</reference>
<dbReference type="Pfam" id="PF20381">
    <property type="entry name" value="Rv1476"/>
    <property type="match status" value="1"/>
</dbReference>
<keyword evidence="1" id="KW-1133">Transmembrane helix</keyword>
<name>A0A0H5NG62_NOCFR</name>
<evidence type="ECO:0000313" key="3">
    <source>
        <dbReference type="Proteomes" id="UP000057820"/>
    </source>
</evidence>
<evidence type="ECO:0000313" key="2">
    <source>
        <dbReference type="EMBL" id="CRY74254.1"/>
    </source>
</evidence>
<evidence type="ECO:0000256" key="1">
    <source>
        <dbReference type="SAM" id="Phobius"/>
    </source>
</evidence>
<protein>
    <recommendedName>
        <fullName evidence="4">TPM domain-containing protein</fullName>
    </recommendedName>
</protein>
<sequence>MPAAAHIGDVAGQTGWKMAPSHTSVFSPLAAELPPTVDANTLESIKEDVADNHVAAPKGKDQSGLEAIVAEARAEGIPLSIVVIPGNPGHDSNLRDLATEVGKTEQGTVVVLSDDWVGTYSDSISRVKLEWAEDAAKSKQGNSVEAARIFVDRLEQPETFSWTAITGVLIAGTALAVAGLHLIKARRAAAQERPAVAERDTATIA</sequence>
<accession>A0A0H5NG62</accession>
<keyword evidence="1" id="KW-0812">Transmembrane</keyword>